<proteinExistence type="predicted"/>
<dbReference type="AlphaFoldDB" id="A0A5A9MWH0"/>
<accession>A0A5A9MWH0</accession>
<protein>
    <submittedName>
        <fullName evidence="2">Uncharacterized protein</fullName>
    </submittedName>
</protein>
<evidence type="ECO:0000313" key="2">
    <source>
        <dbReference type="EMBL" id="KAA0701459.1"/>
    </source>
</evidence>
<keyword evidence="1" id="KW-0472">Membrane</keyword>
<evidence type="ECO:0000313" key="3">
    <source>
        <dbReference type="Proteomes" id="UP000324632"/>
    </source>
</evidence>
<keyword evidence="1" id="KW-1133">Transmembrane helix</keyword>
<keyword evidence="3" id="KW-1185">Reference proteome</keyword>
<reference evidence="2 3" key="1">
    <citation type="journal article" date="2019" name="Mol. Ecol. Resour.">
        <title>Chromosome-level genome assembly of Triplophysa tibetana, a fish adapted to the harsh high-altitude environment of the Tibetan Plateau.</title>
        <authorList>
            <person name="Yang X."/>
            <person name="Liu H."/>
            <person name="Ma Z."/>
            <person name="Zou Y."/>
            <person name="Zou M."/>
            <person name="Mao Y."/>
            <person name="Li X."/>
            <person name="Wang H."/>
            <person name="Chen T."/>
            <person name="Wang W."/>
            <person name="Yang R."/>
        </authorList>
    </citation>
    <scope>NUCLEOTIDE SEQUENCE [LARGE SCALE GENOMIC DNA]</scope>
    <source>
        <strain evidence="2">TTIB1903HZAU</strain>
        <tissue evidence="2">Muscle</tissue>
    </source>
</reference>
<sequence>MTPLIMAFAQGFYKITPAKDESESLQISPSCLQNVTTHVAFNPAPAAALLSASVTPASGSSGGLSPTPLSLHLSSSTHVSPVCLQLYALSVIMSHLPMIPPPAQDPSTDSKTASKHELQDGDITVDVSADDTDDEVFKELFESQVLVCVCSCVCHRCLRFRFWPSCPSRLAFITALIPAVIVLTVCIAITVKFVCFPNKSRDVYTSAGDAQNFSITQTPFYSVKSPSDLSVNITSDCSLVDELRGLVLLVAQRR</sequence>
<feature type="transmembrane region" description="Helical" evidence="1">
    <location>
        <begin position="170"/>
        <end position="191"/>
    </location>
</feature>
<organism evidence="2 3">
    <name type="scientific">Triplophysa tibetana</name>
    <dbReference type="NCBI Taxonomy" id="1572043"/>
    <lineage>
        <taxon>Eukaryota</taxon>
        <taxon>Metazoa</taxon>
        <taxon>Chordata</taxon>
        <taxon>Craniata</taxon>
        <taxon>Vertebrata</taxon>
        <taxon>Euteleostomi</taxon>
        <taxon>Actinopterygii</taxon>
        <taxon>Neopterygii</taxon>
        <taxon>Teleostei</taxon>
        <taxon>Ostariophysi</taxon>
        <taxon>Cypriniformes</taxon>
        <taxon>Nemacheilidae</taxon>
        <taxon>Triplophysa</taxon>
    </lineage>
</organism>
<keyword evidence="1" id="KW-0812">Transmembrane</keyword>
<gene>
    <name evidence="2" type="ORF">E1301_Tti023978</name>
</gene>
<dbReference type="EMBL" id="SOYY01000076">
    <property type="protein sequence ID" value="KAA0701459.1"/>
    <property type="molecule type" value="Genomic_DNA"/>
</dbReference>
<name>A0A5A9MWH0_9TELE</name>
<comment type="caution">
    <text evidence="2">The sequence shown here is derived from an EMBL/GenBank/DDBJ whole genome shotgun (WGS) entry which is preliminary data.</text>
</comment>
<dbReference type="Proteomes" id="UP000324632">
    <property type="component" value="Unassembled WGS sequence"/>
</dbReference>
<evidence type="ECO:0000256" key="1">
    <source>
        <dbReference type="SAM" id="Phobius"/>
    </source>
</evidence>